<comment type="caution">
    <text evidence="2">The sequence shown here is derived from an EMBL/GenBank/DDBJ whole genome shotgun (WGS) entry which is preliminary data.</text>
</comment>
<dbReference type="EMBL" id="NIZV01000064">
    <property type="protein sequence ID" value="RSM13282.1"/>
    <property type="molecule type" value="Genomic_DNA"/>
</dbReference>
<name>A0A428UGA5_9HYPO</name>
<feature type="region of interest" description="Disordered" evidence="1">
    <location>
        <begin position="1"/>
        <end position="26"/>
    </location>
</feature>
<dbReference type="AlphaFoldDB" id="A0A428UGA5"/>
<gene>
    <name evidence="2" type="ORF">CDV31_005986</name>
</gene>
<proteinExistence type="predicted"/>
<organism evidence="2 3">
    <name type="scientific">Fusarium ambrosium</name>
    <dbReference type="NCBI Taxonomy" id="131363"/>
    <lineage>
        <taxon>Eukaryota</taxon>
        <taxon>Fungi</taxon>
        <taxon>Dikarya</taxon>
        <taxon>Ascomycota</taxon>
        <taxon>Pezizomycotina</taxon>
        <taxon>Sordariomycetes</taxon>
        <taxon>Hypocreomycetidae</taxon>
        <taxon>Hypocreales</taxon>
        <taxon>Nectriaceae</taxon>
        <taxon>Fusarium</taxon>
        <taxon>Fusarium solani species complex</taxon>
    </lineage>
</organism>
<protein>
    <submittedName>
        <fullName evidence="2">Uncharacterized protein</fullName>
    </submittedName>
</protein>
<reference evidence="2 3" key="1">
    <citation type="submission" date="2017-06" db="EMBL/GenBank/DDBJ databases">
        <title>Cmopartive genomic analysis of Ambrosia Fusariam Clade fungi.</title>
        <authorList>
            <person name="Stajich J.E."/>
            <person name="Carrillo J."/>
            <person name="Kijimoto T."/>
            <person name="Eskalen A."/>
            <person name="O'Donnell K."/>
            <person name="Kasson M."/>
        </authorList>
    </citation>
    <scope>NUCLEOTIDE SEQUENCE [LARGE SCALE GENOMIC DNA]</scope>
    <source>
        <strain evidence="2 3">NRRL 20438</strain>
    </source>
</reference>
<dbReference type="Proteomes" id="UP000288429">
    <property type="component" value="Unassembled WGS sequence"/>
</dbReference>
<accession>A0A428UGA5</accession>
<sequence>MIQQHSEFLSANHRDTNPPRQVLDTPAIRENAGTLYAPAPKYALCVRGGVDSPSAGLHDPFKREGFVHRSVFRPTKSVVHSGKLSMETGPTRLIATGPDSLEYSHSGRRAFGSMKEGKFGLSDYVAV</sequence>
<evidence type="ECO:0000313" key="2">
    <source>
        <dbReference type="EMBL" id="RSM13282.1"/>
    </source>
</evidence>
<evidence type="ECO:0000313" key="3">
    <source>
        <dbReference type="Proteomes" id="UP000288429"/>
    </source>
</evidence>
<evidence type="ECO:0000256" key="1">
    <source>
        <dbReference type="SAM" id="MobiDB-lite"/>
    </source>
</evidence>
<keyword evidence="3" id="KW-1185">Reference proteome</keyword>